<feature type="region of interest" description="Disordered" evidence="8">
    <location>
        <begin position="1659"/>
        <end position="1687"/>
    </location>
</feature>
<dbReference type="Gene3D" id="3.40.50.11060">
    <property type="entry name" value="GTPase HflX, N-terminal domain"/>
    <property type="match status" value="1"/>
</dbReference>
<comment type="similarity">
    <text evidence="1">Belongs to the TRAFAC class translation factor GTPase superfamily. Classic translation factor GTPase family. IF-2 subfamily.</text>
</comment>
<dbReference type="Pfam" id="PF13167">
    <property type="entry name" value="GTP-bdg_N"/>
    <property type="match status" value="1"/>
</dbReference>
<dbReference type="CDD" id="cd01887">
    <property type="entry name" value="IF2_eIF5B"/>
    <property type="match status" value="1"/>
</dbReference>
<dbReference type="Proteomes" id="UP000252519">
    <property type="component" value="Unassembled WGS sequence"/>
</dbReference>
<evidence type="ECO:0000256" key="4">
    <source>
        <dbReference type="ARBA" id="ARBA00022917"/>
    </source>
</evidence>
<dbReference type="Gene3D" id="3.40.50.10050">
    <property type="entry name" value="Translation initiation factor IF- 2, domain 3"/>
    <property type="match status" value="1"/>
</dbReference>
<evidence type="ECO:0000256" key="5">
    <source>
        <dbReference type="ARBA" id="ARBA00023134"/>
    </source>
</evidence>
<feature type="compositionally biased region" description="Basic and acidic residues" evidence="8">
    <location>
        <begin position="1415"/>
        <end position="1438"/>
    </location>
</feature>
<evidence type="ECO:0000256" key="8">
    <source>
        <dbReference type="SAM" id="MobiDB-lite"/>
    </source>
</evidence>
<dbReference type="Pfam" id="PF00009">
    <property type="entry name" value="GTP_EFTU"/>
    <property type="match status" value="1"/>
</dbReference>
<keyword evidence="3" id="KW-0547">Nucleotide-binding</keyword>
<dbReference type="STRING" id="29170.A0A368FWJ3"/>
<dbReference type="PROSITE" id="PS51722">
    <property type="entry name" value="G_TR_2"/>
    <property type="match status" value="1"/>
</dbReference>
<dbReference type="FunFam" id="3.40.50.300:FF:000019">
    <property type="entry name" value="Translation initiation factor IF-2"/>
    <property type="match status" value="1"/>
</dbReference>
<dbReference type="Gene3D" id="2.40.30.10">
    <property type="entry name" value="Translation factors"/>
    <property type="match status" value="2"/>
</dbReference>
<dbReference type="NCBIfam" id="TIGR00231">
    <property type="entry name" value="small_GTP"/>
    <property type="match status" value="1"/>
</dbReference>
<dbReference type="PANTHER" id="PTHR43381:SF20">
    <property type="entry name" value="TRANSLATION INITIATION FACTOR IF-2, MITOCHONDRIAL"/>
    <property type="match status" value="1"/>
</dbReference>
<dbReference type="GO" id="GO:0005525">
    <property type="term" value="F:GTP binding"/>
    <property type="evidence" value="ECO:0007669"/>
    <property type="project" value="UniProtKB-KW"/>
</dbReference>
<comment type="function">
    <text evidence="6">One of the essential components for the initiation of protein synthesis. Protects formylmethionyl-tRNA from spontaneous hydrolysis and promotes its binding to the 30S ribosomal subunits. Also involved in the hydrolysis of GTP during the formation of the 70S ribosomal complex.</text>
</comment>
<dbReference type="EMBL" id="JOJR01000698">
    <property type="protein sequence ID" value="RCN35125.1"/>
    <property type="molecule type" value="Genomic_DNA"/>
</dbReference>
<feature type="compositionally biased region" description="Pro residues" evidence="8">
    <location>
        <begin position="1107"/>
        <end position="1122"/>
    </location>
</feature>
<feature type="compositionally biased region" description="Basic and acidic residues" evidence="8">
    <location>
        <begin position="1171"/>
        <end position="1220"/>
    </location>
</feature>
<feature type="region of interest" description="Disordered" evidence="8">
    <location>
        <begin position="950"/>
        <end position="993"/>
    </location>
</feature>
<evidence type="ECO:0000313" key="12">
    <source>
        <dbReference type="Proteomes" id="UP000252519"/>
    </source>
</evidence>
<feature type="compositionally biased region" description="Low complexity" evidence="8">
    <location>
        <begin position="1228"/>
        <end position="1238"/>
    </location>
</feature>
<feature type="region of interest" description="Disordered" evidence="8">
    <location>
        <begin position="1617"/>
        <end position="1647"/>
    </location>
</feature>
<dbReference type="InterPro" id="IPR005225">
    <property type="entry name" value="Small_GTP-bd"/>
</dbReference>
<gene>
    <name evidence="11" type="ORF">ANCCAN_19019</name>
</gene>
<dbReference type="InterPro" id="IPR042108">
    <property type="entry name" value="GTPase_HflX_N_sf"/>
</dbReference>
<dbReference type="InterPro" id="IPR009000">
    <property type="entry name" value="Transl_B-barrel_sf"/>
</dbReference>
<feature type="compositionally biased region" description="Basic and acidic residues" evidence="8">
    <location>
        <begin position="1264"/>
        <end position="1355"/>
    </location>
</feature>
<dbReference type="InterPro" id="IPR006594">
    <property type="entry name" value="LisH"/>
</dbReference>
<feature type="compositionally biased region" description="Basic and acidic residues" evidence="8">
    <location>
        <begin position="1365"/>
        <end position="1389"/>
    </location>
</feature>
<dbReference type="GO" id="GO:0003924">
    <property type="term" value="F:GTPase activity"/>
    <property type="evidence" value="ECO:0007669"/>
    <property type="project" value="InterPro"/>
</dbReference>
<dbReference type="InterPro" id="IPR030394">
    <property type="entry name" value="G_HFLX_dom"/>
</dbReference>
<keyword evidence="5" id="KW-0342">GTP-binding</keyword>
<dbReference type="PANTHER" id="PTHR43381">
    <property type="entry name" value="TRANSLATION INITIATION FACTOR IF-2-RELATED"/>
    <property type="match status" value="1"/>
</dbReference>
<feature type="compositionally biased region" description="Polar residues" evidence="8">
    <location>
        <begin position="903"/>
        <end position="928"/>
    </location>
</feature>
<keyword evidence="2 11" id="KW-0396">Initiation factor</keyword>
<dbReference type="Gene3D" id="3.40.50.300">
    <property type="entry name" value="P-loop containing nucleotide triphosphate hydrolases"/>
    <property type="match status" value="2"/>
</dbReference>
<dbReference type="InterPro" id="IPR036925">
    <property type="entry name" value="TIF_IF2_dom3_sf"/>
</dbReference>
<feature type="domain" description="Hflx-type G" evidence="9">
    <location>
        <begin position="1962"/>
        <end position="2005"/>
    </location>
</feature>
<comment type="caution">
    <text evidence="11">The sequence shown here is derived from an EMBL/GenBank/DDBJ whole genome shotgun (WGS) entry which is preliminary data.</text>
</comment>
<organism evidence="11 12">
    <name type="scientific">Ancylostoma caninum</name>
    <name type="common">Dog hookworm</name>
    <dbReference type="NCBI Taxonomy" id="29170"/>
    <lineage>
        <taxon>Eukaryota</taxon>
        <taxon>Metazoa</taxon>
        <taxon>Ecdysozoa</taxon>
        <taxon>Nematoda</taxon>
        <taxon>Chromadorea</taxon>
        <taxon>Rhabditida</taxon>
        <taxon>Rhabditina</taxon>
        <taxon>Rhabditomorpha</taxon>
        <taxon>Strongyloidea</taxon>
        <taxon>Ancylostomatidae</taxon>
        <taxon>Ancylostomatinae</taxon>
        <taxon>Ancylostoma</taxon>
    </lineage>
</organism>
<dbReference type="SUPFAM" id="SSF50447">
    <property type="entry name" value="Translation proteins"/>
    <property type="match status" value="2"/>
</dbReference>
<feature type="compositionally biased region" description="Polar residues" evidence="8">
    <location>
        <begin position="975"/>
        <end position="985"/>
    </location>
</feature>
<accession>A0A368FWJ3</accession>
<dbReference type="GO" id="GO:0003743">
    <property type="term" value="F:translation initiation factor activity"/>
    <property type="evidence" value="ECO:0007669"/>
    <property type="project" value="UniProtKB-KW"/>
</dbReference>
<dbReference type="FunFam" id="3.40.50.10050:FF:000001">
    <property type="entry name" value="Translation initiation factor IF-2"/>
    <property type="match status" value="1"/>
</dbReference>
<evidence type="ECO:0000259" key="10">
    <source>
        <dbReference type="PROSITE" id="PS51722"/>
    </source>
</evidence>
<feature type="domain" description="Tr-type G" evidence="10">
    <location>
        <begin position="173"/>
        <end position="337"/>
    </location>
</feature>
<dbReference type="OrthoDB" id="361630at2759"/>
<protein>
    <submittedName>
        <fullName evidence="11">Putative translation initiation factor IF-2</fullName>
    </submittedName>
</protein>
<dbReference type="InterPro" id="IPR023115">
    <property type="entry name" value="TIF_IF2_dom3"/>
</dbReference>
<evidence type="ECO:0000256" key="7">
    <source>
        <dbReference type="SAM" id="Coils"/>
    </source>
</evidence>
<dbReference type="GO" id="GO:0005737">
    <property type="term" value="C:cytoplasm"/>
    <property type="evidence" value="ECO:0007669"/>
    <property type="project" value="TreeGrafter"/>
</dbReference>
<name>A0A368FWJ3_ANCCA</name>
<dbReference type="InterPro" id="IPR006073">
    <property type="entry name" value="GTP-bd"/>
</dbReference>
<dbReference type="CDD" id="cd03692">
    <property type="entry name" value="mtIF2_IVc"/>
    <property type="match status" value="1"/>
</dbReference>
<feature type="region of interest" description="Disordered" evidence="8">
    <location>
        <begin position="903"/>
        <end position="934"/>
    </location>
</feature>
<evidence type="ECO:0000313" key="11">
    <source>
        <dbReference type="EMBL" id="RCN35125.1"/>
    </source>
</evidence>
<dbReference type="SUPFAM" id="SSF52156">
    <property type="entry name" value="Initiation factor IF2/eIF5b, domain 3"/>
    <property type="match status" value="1"/>
</dbReference>
<dbReference type="CDD" id="cd03702">
    <property type="entry name" value="IF2_mtIF2_II"/>
    <property type="match status" value="1"/>
</dbReference>
<feature type="region of interest" description="Disordered" evidence="8">
    <location>
        <begin position="1078"/>
        <end position="1513"/>
    </location>
</feature>
<dbReference type="InterPro" id="IPR027417">
    <property type="entry name" value="P-loop_NTPase"/>
</dbReference>
<feature type="region of interest" description="Disordered" evidence="8">
    <location>
        <begin position="147"/>
        <end position="170"/>
    </location>
</feature>
<feature type="compositionally biased region" description="Low complexity" evidence="8">
    <location>
        <begin position="1498"/>
        <end position="1509"/>
    </location>
</feature>
<dbReference type="PROSITE" id="PS51705">
    <property type="entry name" value="G_HFLX"/>
    <property type="match status" value="1"/>
</dbReference>
<feature type="compositionally biased region" description="Polar residues" evidence="8">
    <location>
        <begin position="1391"/>
        <end position="1400"/>
    </location>
</feature>
<dbReference type="InterPro" id="IPR053905">
    <property type="entry name" value="EF-G-like_DII"/>
</dbReference>
<feature type="compositionally biased region" description="Polar residues" evidence="8">
    <location>
        <begin position="955"/>
        <end position="965"/>
    </location>
</feature>
<feature type="coiled-coil region" evidence="7">
    <location>
        <begin position="432"/>
        <end position="459"/>
    </location>
</feature>
<evidence type="ECO:0000259" key="9">
    <source>
        <dbReference type="PROSITE" id="PS51705"/>
    </source>
</evidence>
<evidence type="ECO:0000256" key="3">
    <source>
        <dbReference type="ARBA" id="ARBA00022741"/>
    </source>
</evidence>
<evidence type="ECO:0000256" key="6">
    <source>
        <dbReference type="ARBA" id="ARBA00025162"/>
    </source>
</evidence>
<dbReference type="SUPFAM" id="SSF52540">
    <property type="entry name" value="P-loop containing nucleoside triphosphate hydrolases"/>
    <property type="match status" value="3"/>
</dbReference>
<dbReference type="FunFam" id="2.40.30.10:FF:000007">
    <property type="entry name" value="Translation initiation factor IF-2"/>
    <property type="match status" value="1"/>
</dbReference>
<dbReference type="InterPro" id="IPR015760">
    <property type="entry name" value="TIF_IF2"/>
</dbReference>
<reference evidence="11 12" key="1">
    <citation type="submission" date="2014-10" db="EMBL/GenBank/DDBJ databases">
        <title>Draft genome of the hookworm Ancylostoma caninum.</title>
        <authorList>
            <person name="Mitreva M."/>
        </authorList>
    </citation>
    <scope>NUCLEOTIDE SEQUENCE [LARGE SCALE GENOMIC DNA]</scope>
    <source>
        <strain evidence="11 12">Baltimore</strain>
    </source>
</reference>
<keyword evidence="4" id="KW-0648">Protein biosynthesis</keyword>
<dbReference type="PROSITE" id="PS50896">
    <property type="entry name" value="LISH"/>
    <property type="match status" value="1"/>
</dbReference>
<dbReference type="InterPro" id="IPR000795">
    <property type="entry name" value="T_Tr_GTP-bd_dom"/>
</dbReference>
<dbReference type="Pfam" id="PF11987">
    <property type="entry name" value="IF-2"/>
    <property type="match status" value="1"/>
</dbReference>
<evidence type="ECO:0000256" key="2">
    <source>
        <dbReference type="ARBA" id="ARBA00022540"/>
    </source>
</evidence>
<sequence>MSALDIVMLACCRTVGVSFLRQASPLMVLRPCVEICDPFTASAARDGSPFISPRRFYAEKGKRGKRKFVEPVIVKHTKSTKPQVEVYSDMTAEELSEALSVDMDTVVEALVEMDKLNLDLIADNKPLDQEHTLKTVALFNCKPRLAPRPHKKAETETDDVLPQPPPDPKECVKRPPVVTIMGHVDHGKTTLLDAIRNSHIVDGEFVDLKGVGRRVTFLDTPGHAAFAAMRARGAKGADIVVLVVAADDGVKEQTVQSIKFAQSAGVPIVVAINKCDKPTADPMRAKRSLLEHHVVPEDLGGDVQCVEVSALHAKNLPALQEALLVQADMMGLKSTPKGLVEGVVIESSVVHGIGKVCTVVVTRGTLRKNAVLVAGGAWGRVRTMTNENGQHLQEAGPSTPVRISGWKEDLPNPGEVILEVPSVDRAHRAIKFRKEKEMAEKAERDWKAIEEQRMEEREKYLANRQKMLNSGYRYGSTLRRVVHKDHRLEKAAEDDFPKLRIMLRTDVEGTLEAILNVTETYASEKCKFQVVEFGVGPPTNMDVEIAKETGAVIYLFNVQPPPAIRQQAEQDGVRIEQFNVIYRLIESLKNELSAQLPTLTEMELVGEGHVLKEFLISDRNRKKQPIAGVLVDWGNFQKNCVFKFIRGGNVIYEGGVESMKHQAELVSTATTNTEVGIALEDKSVRFKEDDTVETDVMDVENAKIVDGLIFGYLSRQQYHDTLRALCNEAPSLRDSRNRFQSGADVFIQVSDQLHDKNLEQIVHAFSTVGRFDVSPELIDFGVRLRDLTNEFSTMTAMRGRSLRHPQMRPIAVTPCKPQLTAPLSTGCSFSVAPNSNETEYVRQLHDNAVSASMEHGMPQQSTTSQQDLNYDYQSQQHVTSSFPMPSSSPYVAQAVVQSSTASTIQEASTQGTPSYQMSQILPSAQPSGVSDEPMLVDYGVNVKNTENMEIPREAPSNSADHSSTVVEDRQDDSRAQMSASFSSETGAHKRKAAVPHRRGDLVAHTAQSLIVPNGVLLDLEAEAAASTTSVGFIDTFQQVSLLSNIDDSAMQCLDRLINGNLDEVFPFCDDHDGLSEFAAGLENPYPPAESNDNEAEQDSGAVYEETVPPPLDVGPSHSPPAQEPSAKSRSFDDGEIISDESNHAKTPKTASAENIATRVNERESTPPAARNDSRRSSLDSGRGRRDDKKIADRLREFNRNPPKSDSRKSNSERSEFRDTPAQEARNIPRSSPTPTPETRAPRDRIRRLSALFDEGHSAPSSRDSSPRRERLSKKEEERRRREKEMEKERQRDKERLKRQRREREAQRDRERSHRSSPERKTSEKRSRRDDEEEKPRDSKEKEKKRDQTEEHDNHTARNYSDDDEVPSKKDSVVHEQWVHPRKIEQKRGTDASISRSVENEPQQESDQDATPVVETEERKRKSTREENRPLRSSSDIRKNLPLPSVPSRRRDEAKKVPAKPLEPGMMMSDPGVLDRINKEMDSLTPRNRSSHNRSPEESATSSKSATSSTRVAKRDAPVDYAQVLFSNAPVIKRTPPTVEKKRNLVISSGLTTENPNQLVFSKAHSSRLGMFLEKVSDKHRKLMIERERDYDNEVASPIYEVFVLMLLAKFSSSVSKSFQDSDRNGARSPFGISQYPRQQSQKFAPQKRPLPAASLDSYLGSPIQSSPDIRDGESTSSRPTGKKPKIDLSRMPDIIEKLYSRVYMTSVLIRRLLLPQWQLARTFCTLTTSSIDERYDALINEAFSDDQTLPEHWGLRAAREMSAHDFMVVHPKVRWGPSSASRLKDPQRQLDEAVTLVNTLPGFRVVESVVMGVDYNTKRKAVWGSGQIEALVRKKMQSRVTALMVNVDMLTPFQQHELFRIFHVPIYDRYNIVLSIFKHYAKTQEARLQIQLAEIPYIRNRLHYLNKYRSDPSTLHVERQMERANVDEFEVLRLREQSLRKKLQQVIEKNVGKASEETKDAAMVAVVGYTNAGKTSLVKCLTGASSLLPKDRLFATLDTTRHAAR</sequence>
<evidence type="ECO:0000256" key="1">
    <source>
        <dbReference type="ARBA" id="ARBA00007733"/>
    </source>
</evidence>
<dbReference type="InterPro" id="IPR044145">
    <property type="entry name" value="IF2_II"/>
</dbReference>
<dbReference type="Pfam" id="PF01926">
    <property type="entry name" value="MMR_HSR1"/>
    <property type="match status" value="1"/>
</dbReference>
<dbReference type="Pfam" id="PF22042">
    <property type="entry name" value="EF-G_D2"/>
    <property type="match status" value="1"/>
</dbReference>
<dbReference type="InterPro" id="IPR025121">
    <property type="entry name" value="GTPase_HflX_N"/>
</dbReference>
<proteinExistence type="inferred from homology"/>
<keyword evidence="12" id="KW-1185">Reference proteome</keyword>
<keyword evidence="7" id="KW-0175">Coiled coil</keyword>